<protein>
    <recommendedName>
        <fullName evidence="8">Ig-like domain-containing protein</fullName>
    </recommendedName>
</protein>
<feature type="transmembrane region" description="Helical" evidence="7">
    <location>
        <begin position="447"/>
        <end position="469"/>
    </location>
</feature>
<dbReference type="InterPro" id="IPR036179">
    <property type="entry name" value="Ig-like_dom_sf"/>
</dbReference>
<dbReference type="EnsemblMetazoa" id="XM_038215545.1">
    <property type="protein sequence ID" value="XP_038071473.1"/>
    <property type="gene ID" value="LOC119740280"/>
</dbReference>
<accession>A0A914B5U7</accession>
<dbReference type="InterPro" id="IPR013162">
    <property type="entry name" value="CD80_C2-set"/>
</dbReference>
<comment type="subcellular location">
    <subcellularLocation>
        <location evidence="1">Membrane</location>
        <topology evidence="1">Single-pass membrane protein</topology>
    </subcellularLocation>
</comment>
<dbReference type="SMART" id="SM00409">
    <property type="entry name" value="IG"/>
    <property type="match status" value="2"/>
</dbReference>
<name>A0A914B5U7_PATMI</name>
<evidence type="ECO:0000256" key="7">
    <source>
        <dbReference type="SAM" id="Phobius"/>
    </source>
</evidence>
<evidence type="ECO:0000256" key="2">
    <source>
        <dbReference type="ARBA" id="ARBA00022692"/>
    </source>
</evidence>
<feature type="domain" description="Ig-like" evidence="8">
    <location>
        <begin position="157"/>
        <end position="268"/>
    </location>
</feature>
<evidence type="ECO:0000313" key="10">
    <source>
        <dbReference type="Proteomes" id="UP000887568"/>
    </source>
</evidence>
<dbReference type="SUPFAM" id="SSF48726">
    <property type="entry name" value="Immunoglobulin"/>
    <property type="match status" value="3"/>
</dbReference>
<evidence type="ECO:0000256" key="4">
    <source>
        <dbReference type="ARBA" id="ARBA00023136"/>
    </source>
</evidence>
<feature type="compositionally biased region" description="Basic and acidic residues" evidence="6">
    <location>
        <begin position="428"/>
        <end position="437"/>
    </location>
</feature>
<dbReference type="GeneID" id="119740280"/>
<dbReference type="PANTHER" id="PTHR45889:SF8">
    <property type="entry name" value="IG-LIKE DOMAIN-CONTAINING PROTEIN"/>
    <property type="match status" value="1"/>
</dbReference>
<dbReference type="InterPro" id="IPR003599">
    <property type="entry name" value="Ig_sub"/>
</dbReference>
<evidence type="ECO:0000256" key="5">
    <source>
        <dbReference type="ARBA" id="ARBA00023157"/>
    </source>
</evidence>
<evidence type="ECO:0000259" key="8">
    <source>
        <dbReference type="PROSITE" id="PS50835"/>
    </source>
</evidence>
<dbReference type="Pfam" id="PF08205">
    <property type="entry name" value="C2-set_2"/>
    <property type="match status" value="1"/>
</dbReference>
<sequence length="645" mass="70513">MERTSSPFGRLGRRVIQCCSYVLLSFLCGIYSSCTAQYTSDPFAVSPQDTVAARGQTVVLRCALRPDMAGAIVLWSHFDPTTTLSFNGMLDAQINSELRDRVTVIGKRSSGEFNLRISNLRETDTGRYECRALIGLMNIVRRSATLTVVVPPDPGYPQCSMQPPSGLIPGQMVILTCHTRGGKPPPKLNWHRGPHQIGTPTTTTNVQRYTMRPVDYGVVFECRENGMALPLERSCTLVPLPTYLTVDITPRDPVIKVGESETFGCNAQGALIITYSWYINRIPLVMSPLIERFVLGGADQLISVYNAVLSLDDTVITCVATANTGQVTNASSILNVVPRQSTPTTWPDVTAVVPSTTRPLFGTLSPSAGTDGPAIPGGPSNPRPGRPGRPNRPGGNPGRPGHDRPEYGDQDEDSREDDSGDDLTNFDRNNDDRERENLAGSMPYKTVTVIGAAMAGLVISVVIVATIRLMTRVRPGTKDALITISGSSDSDEIEPNSLSTNNRNTFSSMRSTISCDFGDPKRITFSDLNREYDLPPFEPDDSLSYLGLRPESMISTRYTYEGLHSSDMSTSIDQARSVRYYEISSGEYDHSMEYEDVVSEQNSMSESGLRPLSILTDEGLHPHSVNLPVPGYNSRISISNRGHLL</sequence>
<dbReference type="PANTHER" id="PTHR45889">
    <property type="entry name" value="IG-LIKE DOMAIN-CONTAINING PROTEIN"/>
    <property type="match status" value="1"/>
</dbReference>
<proteinExistence type="predicted"/>
<dbReference type="GO" id="GO:0016020">
    <property type="term" value="C:membrane"/>
    <property type="evidence" value="ECO:0007669"/>
    <property type="project" value="UniProtKB-SubCell"/>
</dbReference>
<reference evidence="9" key="1">
    <citation type="submission" date="2022-11" db="UniProtKB">
        <authorList>
            <consortium name="EnsemblMetazoa"/>
        </authorList>
    </citation>
    <scope>IDENTIFICATION</scope>
</reference>
<keyword evidence="3 7" id="KW-1133">Transmembrane helix</keyword>
<keyword evidence="2 7" id="KW-0812">Transmembrane</keyword>
<keyword evidence="4 7" id="KW-0472">Membrane</keyword>
<organism evidence="9 10">
    <name type="scientific">Patiria miniata</name>
    <name type="common">Bat star</name>
    <name type="synonym">Asterina miniata</name>
    <dbReference type="NCBI Taxonomy" id="46514"/>
    <lineage>
        <taxon>Eukaryota</taxon>
        <taxon>Metazoa</taxon>
        <taxon>Echinodermata</taxon>
        <taxon>Eleutherozoa</taxon>
        <taxon>Asterozoa</taxon>
        <taxon>Asteroidea</taxon>
        <taxon>Valvatacea</taxon>
        <taxon>Valvatida</taxon>
        <taxon>Asterinidae</taxon>
        <taxon>Patiria</taxon>
    </lineage>
</organism>
<feature type="domain" description="Ig-like" evidence="8">
    <location>
        <begin position="42"/>
        <end position="147"/>
    </location>
</feature>
<dbReference type="SMART" id="SM00406">
    <property type="entry name" value="IGv"/>
    <property type="match status" value="1"/>
</dbReference>
<evidence type="ECO:0000256" key="6">
    <source>
        <dbReference type="SAM" id="MobiDB-lite"/>
    </source>
</evidence>
<evidence type="ECO:0000256" key="1">
    <source>
        <dbReference type="ARBA" id="ARBA00004167"/>
    </source>
</evidence>
<dbReference type="Proteomes" id="UP000887568">
    <property type="component" value="Unplaced"/>
</dbReference>
<evidence type="ECO:0000256" key="3">
    <source>
        <dbReference type="ARBA" id="ARBA00022989"/>
    </source>
</evidence>
<dbReference type="OrthoDB" id="10012075at2759"/>
<dbReference type="InterPro" id="IPR013783">
    <property type="entry name" value="Ig-like_fold"/>
</dbReference>
<dbReference type="AlphaFoldDB" id="A0A914B5U7"/>
<feature type="compositionally biased region" description="Polar residues" evidence="6">
    <location>
        <begin position="357"/>
        <end position="368"/>
    </location>
</feature>
<dbReference type="Gene3D" id="2.60.40.10">
    <property type="entry name" value="Immunoglobulins"/>
    <property type="match status" value="3"/>
</dbReference>
<dbReference type="PROSITE" id="PS50835">
    <property type="entry name" value="IG_LIKE"/>
    <property type="match status" value="2"/>
</dbReference>
<feature type="compositionally biased region" description="Acidic residues" evidence="6">
    <location>
        <begin position="408"/>
        <end position="421"/>
    </location>
</feature>
<dbReference type="InterPro" id="IPR007110">
    <property type="entry name" value="Ig-like_dom"/>
</dbReference>
<dbReference type="InterPro" id="IPR013106">
    <property type="entry name" value="Ig_V-set"/>
</dbReference>
<keyword evidence="5" id="KW-1015">Disulfide bond</keyword>
<dbReference type="Pfam" id="PF07686">
    <property type="entry name" value="V-set"/>
    <property type="match status" value="1"/>
</dbReference>
<keyword evidence="10" id="KW-1185">Reference proteome</keyword>
<feature type="region of interest" description="Disordered" evidence="6">
    <location>
        <begin position="357"/>
        <end position="439"/>
    </location>
</feature>
<evidence type="ECO:0000313" key="9">
    <source>
        <dbReference type="EnsemblMetazoa" id="XP_038071473.1"/>
    </source>
</evidence>
<dbReference type="RefSeq" id="XP_038071473.1">
    <property type="nucleotide sequence ID" value="XM_038215545.1"/>
</dbReference>